<dbReference type="PANTHER" id="PTHR23100">
    <property type="entry name" value="ARGININE BIOSYNTHESIS BIFUNCTIONAL PROTEIN ARGJ"/>
    <property type="match status" value="1"/>
</dbReference>
<keyword evidence="8 13" id="KW-0511">Multifunctional enzyme</keyword>
<dbReference type="Pfam" id="PF01960">
    <property type="entry name" value="ArgJ"/>
    <property type="match status" value="1"/>
</dbReference>
<feature type="site" description="Involved in the stabilization of negative charge on the oxyanion by the formation of the oxyanion hole" evidence="13">
    <location>
        <position position="115"/>
    </location>
</feature>
<evidence type="ECO:0000256" key="12">
    <source>
        <dbReference type="ARBA" id="ARBA00054976"/>
    </source>
</evidence>
<keyword evidence="9 13" id="KW-0012">Acyltransferase</keyword>
<evidence type="ECO:0000256" key="11">
    <source>
        <dbReference type="ARBA" id="ARBA00049439"/>
    </source>
</evidence>
<comment type="similarity">
    <text evidence="2 13">Belongs to the ArgJ family.</text>
</comment>
<dbReference type="FunFam" id="3.60.70.12:FF:000001">
    <property type="entry name" value="Arginine biosynthesis bifunctional protein ArgJ, chloroplastic"/>
    <property type="match status" value="1"/>
</dbReference>
<dbReference type="EC" id="2.3.1.35" evidence="13"/>
<dbReference type="GO" id="GO:0006592">
    <property type="term" value="P:ornithine biosynthetic process"/>
    <property type="evidence" value="ECO:0007669"/>
    <property type="project" value="TreeGrafter"/>
</dbReference>
<dbReference type="FunFam" id="3.10.20.340:FF:000001">
    <property type="entry name" value="Arginine biosynthesis bifunctional protein ArgJ, chloroplastic"/>
    <property type="match status" value="1"/>
</dbReference>
<evidence type="ECO:0000256" key="9">
    <source>
        <dbReference type="ARBA" id="ARBA00023315"/>
    </source>
</evidence>
<dbReference type="UniPathway" id="UPA00068">
    <property type="reaction ID" value="UER00106"/>
</dbReference>
<evidence type="ECO:0000256" key="8">
    <source>
        <dbReference type="ARBA" id="ARBA00023268"/>
    </source>
</evidence>
<feature type="binding site" evidence="13">
    <location>
        <position position="151"/>
    </location>
    <ligand>
        <name>substrate</name>
    </ligand>
</feature>
<keyword evidence="13" id="KW-0963">Cytoplasm</keyword>
<evidence type="ECO:0000256" key="13">
    <source>
        <dbReference type="HAMAP-Rule" id="MF_01106"/>
    </source>
</evidence>
<dbReference type="GO" id="GO:0005737">
    <property type="term" value="C:cytoplasm"/>
    <property type="evidence" value="ECO:0007669"/>
    <property type="project" value="UniProtKB-SubCell"/>
</dbReference>
<dbReference type="Gene3D" id="3.30.2330.10">
    <property type="entry name" value="arginine biosynthesis bifunctional protein suprefamily"/>
    <property type="match status" value="1"/>
</dbReference>
<comment type="caution">
    <text evidence="14">The sequence shown here is derived from an EMBL/GenBank/DDBJ whole genome shotgun (WGS) entry which is preliminary data.</text>
</comment>
<dbReference type="GO" id="GO:0004358">
    <property type="term" value="F:L-glutamate N-acetyltransferase activity, acting on acetyl-L-ornithine as donor"/>
    <property type="evidence" value="ECO:0007669"/>
    <property type="project" value="UniProtKB-UniRule"/>
</dbReference>
<dbReference type="PANTHER" id="PTHR23100:SF0">
    <property type="entry name" value="ARGININE BIOSYNTHESIS BIFUNCTIONAL PROTEIN ARGJ, MITOCHONDRIAL"/>
    <property type="match status" value="1"/>
</dbReference>
<evidence type="ECO:0000256" key="1">
    <source>
        <dbReference type="ARBA" id="ARBA00004496"/>
    </source>
</evidence>
<feature type="binding site" evidence="13">
    <location>
        <position position="407"/>
    </location>
    <ligand>
        <name>substrate</name>
    </ligand>
</feature>
<dbReference type="EMBL" id="LCPZ01000010">
    <property type="protein sequence ID" value="KKW08475.1"/>
    <property type="molecule type" value="Genomic_DNA"/>
</dbReference>
<dbReference type="SUPFAM" id="SSF56266">
    <property type="entry name" value="DmpA/ArgJ-like"/>
    <property type="match status" value="1"/>
</dbReference>
<evidence type="ECO:0000256" key="7">
    <source>
        <dbReference type="ARBA" id="ARBA00022813"/>
    </source>
</evidence>
<dbReference type="GO" id="GO:0004042">
    <property type="term" value="F:L-glutamate N-acetyltransferase activity"/>
    <property type="evidence" value="ECO:0007669"/>
    <property type="project" value="UniProtKB-UniRule"/>
</dbReference>
<dbReference type="InterPro" id="IPR002813">
    <property type="entry name" value="Arg_biosynth_ArgJ"/>
</dbReference>
<feature type="binding site" evidence="13">
    <location>
        <position position="280"/>
    </location>
    <ligand>
        <name>substrate</name>
    </ligand>
</feature>
<feature type="site" description="Cleavage; by autolysis" evidence="13">
    <location>
        <begin position="193"/>
        <end position="194"/>
    </location>
</feature>
<comment type="subcellular location">
    <subcellularLocation>
        <location evidence="1 13">Cytoplasm</location>
    </subcellularLocation>
</comment>
<comment type="function">
    <text evidence="12 13">Catalyzes two activities which are involved in the cyclic version of arginine biosynthesis: the synthesis of N-acetylglutamate from glutamate and acetyl-CoA as the acetyl donor, and of ornithine by transacetylation between N(2)-acetylornithine and glutamate.</text>
</comment>
<dbReference type="Gene3D" id="3.60.70.12">
    <property type="entry name" value="L-amino peptidase D-ALA esterase/amidase"/>
    <property type="match status" value="1"/>
</dbReference>
<reference evidence="14 15" key="1">
    <citation type="journal article" date="2015" name="Nature">
        <title>rRNA introns, odd ribosomes, and small enigmatic genomes across a large radiation of phyla.</title>
        <authorList>
            <person name="Brown C.T."/>
            <person name="Hug L.A."/>
            <person name="Thomas B.C."/>
            <person name="Sharon I."/>
            <person name="Castelle C.J."/>
            <person name="Singh A."/>
            <person name="Wilkins M.J."/>
            <person name="Williams K.H."/>
            <person name="Banfield J.F."/>
        </authorList>
    </citation>
    <scope>NUCLEOTIDE SEQUENCE [LARGE SCALE GENOMIC DNA]</scope>
</reference>
<feature type="chain" id="PRO_5023459198" description="Arginine biosynthesis bifunctional protein ArgJ alpha chain" evidence="13">
    <location>
        <begin position="1"/>
        <end position="193"/>
    </location>
</feature>
<dbReference type="EC" id="2.3.1.1" evidence="13"/>
<dbReference type="Gene3D" id="3.10.20.340">
    <property type="entry name" value="ArgJ beta chain, C-terminal domain"/>
    <property type="match status" value="1"/>
</dbReference>
<dbReference type="AlphaFoldDB" id="A0A0G1VQ86"/>
<comment type="pathway">
    <text evidence="13">Amino-acid biosynthesis; L-arginine biosynthesis; N(2)-acetyl-L-ornithine from L-glutamate: step 1/4.</text>
</comment>
<comment type="catalytic activity">
    <reaction evidence="10 13">
        <text>L-glutamate + acetyl-CoA = N-acetyl-L-glutamate + CoA + H(+)</text>
        <dbReference type="Rhea" id="RHEA:24292"/>
        <dbReference type="ChEBI" id="CHEBI:15378"/>
        <dbReference type="ChEBI" id="CHEBI:29985"/>
        <dbReference type="ChEBI" id="CHEBI:44337"/>
        <dbReference type="ChEBI" id="CHEBI:57287"/>
        <dbReference type="ChEBI" id="CHEBI:57288"/>
        <dbReference type="EC" id="2.3.1.1"/>
    </reaction>
</comment>
<feature type="binding site" evidence="13">
    <location>
        <position position="194"/>
    </location>
    <ligand>
        <name>substrate</name>
    </ligand>
</feature>
<evidence type="ECO:0000256" key="4">
    <source>
        <dbReference type="ARBA" id="ARBA00022571"/>
    </source>
</evidence>
<dbReference type="InterPro" id="IPR016117">
    <property type="entry name" value="ArgJ-like_dom_sf"/>
</dbReference>
<organism evidence="14 15">
    <name type="scientific">Candidatus Kaiserbacteria bacterium GW2011_GWA2_49_19</name>
    <dbReference type="NCBI Taxonomy" id="1618669"/>
    <lineage>
        <taxon>Bacteria</taxon>
        <taxon>Candidatus Kaiseribacteriota</taxon>
    </lineage>
</organism>
<name>A0A0G1VQ86_9BACT</name>
<evidence type="ECO:0000256" key="3">
    <source>
        <dbReference type="ARBA" id="ARBA00011475"/>
    </source>
</evidence>
<proteinExistence type="inferred from homology"/>
<keyword evidence="5 13" id="KW-0028">Amino-acid biosynthesis</keyword>
<protein>
    <recommendedName>
        <fullName evidence="13">Arginine biosynthesis bifunctional protein ArgJ</fullName>
    </recommendedName>
    <domain>
        <recommendedName>
            <fullName evidence="13">Glutamate N-acetyltransferase</fullName>
            <ecNumber evidence="13">2.3.1.35</ecNumber>
        </recommendedName>
        <alternativeName>
            <fullName evidence="13">Ornithine acetyltransferase</fullName>
            <shortName evidence="13">OATase</shortName>
        </alternativeName>
        <alternativeName>
            <fullName evidence="13">Ornithine transacetylase</fullName>
        </alternativeName>
    </domain>
    <domain>
        <recommendedName>
            <fullName evidence="13">Amino-acid acetyltransferase</fullName>
            <ecNumber evidence="13">2.3.1.1</ecNumber>
        </recommendedName>
        <alternativeName>
            <fullName evidence="13">N-acetylglutamate synthase</fullName>
            <shortName evidence="13">AGSase</shortName>
        </alternativeName>
    </domain>
    <component>
        <recommendedName>
            <fullName evidence="13">Arginine biosynthesis bifunctional protein ArgJ alpha chain</fullName>
        </recommendedName>
    </component>
    <component>
        <recommendedName>
            <fullName evidence="13">Arginine biosynthesis bifunctional protein ArgJ beta chain</fullName>
        </recommendedName>
    </component>
</protein>
<dbReference type="Proteomes" id="UP000033965">
    <property type="component" value="Unassembled WGS sequence"/>
</dbReference>
<evidence type="ECO:0000256" key="10">
    <source>
        <dbReference type="ARBA" id="ARBA00048372"/>
    </source>
</evidence>
<gene>
    <name evidence="13" type="primary">argJ</name>
    <name evidence="14" type="ORF">UY44_C0010G0007</name>
</gene>
<feature type="active site" description="Nucleophile" evidence="13">
    <location>
        <position position="194"/>
    </location>
</feature>
<dbReference type="PATRIC" id="fig|1618669.3.peg.386"/>
<evidence type="ECO:0000313" key="14">
    <source>
        <dbReference type="EMBL" id="KKW08475.1"/>
    </source>
</evidence>
<feature type="site" description="Involved in the stabilization of negative charge on the oxyanion by the formation of the oxyanion hole" evidence="13">
    <location>
        <position position="114"/>
    </location>
</feature>
<keyword evidence="7 13" id="KW-0068">Autocatalytic cleavage</keyword>
<feature type="chain" id="PRO_5023459197" description="Arginine biosynthesis bifunctional protein ArgJ beta chain" evidence="13">
    <location>
        <begin position="194"/>
        <end position="407"/>
    </location>
</feature>
<keyword evidence="4 13" id="KW-0055">Arginine biosynthesis</keyword>
<dbReference type="HAMAP" id="MF_01106">
    <property type="entry name" value="ArgJ"/>
    <property type="match status" value="1"/>
</dbReference>
<comment type="subunit">
    <text evidence="3 13">Heterotetramer of two alpha and two beta chains.</text>
</comment>
<evidence type="ECO:0000313" key="15">
    <source>
        <dbReference type="Proteomes" id="UP000033965"/>
    </source>
</evidence>
<comment type="catalytic activity">
    <reaction evidence="11 13">
        <text>N(2)-acetyl-L-ornithine + L-glutamate = N-acetyl-L-glutamate + L-ornithine</text>
        <dbReference type="Rhea" id="RHEA:15349"/>
        <dbReference type="ChEBI" id="CHEBI:29985"/>
        <dbReference type="ChEBI" id="CHEBI:44337"/>
        <dbReference type="ChEBI" id="CHEBI:46911"/>
        <dbReference type="ChEBI" id="CHEBI:57805"/>
        <dbReference type="EC" id="2.3.1.35"/>
    </reaction>
</comment>
<dbReference type="FunFam" id="3.30.2330.10:FF:000001">
    <property type="entry name" value="Arginine biosynthesis bifunctional protein ArgJ, mitochondrial"/>
    <property type="match status" value="1"/>
</dbReference>
<dbReference type="GO" id="GO:0006526">
    <property type="term" value="P:L-arginine biosynthetic process"/>
    <property type="evidence" value="ECO:0007669"/>
    <property type="project" value="UniProtKB-UniRule"/>
</dbReference>
<dbReference type="NCBIfam" id="NF003802">
    <property type="entry name" value="PRK05388.1"/>
    <property type="match status" value="1"/>
</dbReference>
<evidence type="ECO:0000256" key="6">
    <source>
        <dbReference type="ARBA" id="ARBA00022679"/>
    </source>
</evidence>
<comment type="pathway">
    <text evidence="13">Amino-acid biosynthesis; L-arginine biosynthesis; L-ornithine and N-acetyl-L-glutamate from L-glutamate and N(2)-acetyl-L-ornithine (cyclic): step 1/1.</text>
</comment>
<dbReference type="NCBIfam" id="TIGR00120">
    <property type="entry name" value="ArgJ"/>
    <property type="match status" value="1"/>
</dbReference>
<dbReference type="InterPro" id="IPR042195">
    <property type="entry name" value="ArgJ_beta_C"/>
</dbReference>
<feature type="binding site" evidence="13">
    <location>
        <position position="402"/>
    </location>
    <ligand>
        <name>substrate</name>
    </ligand>
</feature>
<sequence length="407" mass="42736">MIKAISGGVTAPVGFKANGLYCGIKKSKASDLAIIFSERLCDAAGVFTTNKVKASCVVINSEHLKNGKAQAIIANSGNANCMTGKKGFADSRAMAFSVAKALDLKKEDVCVASTGVIGHNLPIHLIEKAVPELAKGLSGSGSKKAARGIMTTDKTLKETAVEFMIGKQRVRMGAIAKGAGMIHPQMALAGKHATMLCFVTTDALIAPQALHSALDIATQNSFNMITIDGDMSTNDMVLVLANGMARNKTIAPNSKEAVVFGEALETILLKLAQRIVRDAEGATKFVTVSVTNAKSPEDARQTARAVASSTLVKCALFGSDPNWGRIAAAAGRSGASIDPWKMRIYLGKFLVLNNGGAVARKSGVLDRELKKKEIAISIDLGIGSQSATAYTCDLSTKYVKLNSAYHT</sequence>
<dbReference type="CDD" id="cd02152">
    <property type="entry name" value="OAT"/>
    <property type="match status" value="1"/>
</dbReference>
<accession>A0A0G1VQ86</accession>
<evidence type="ECO:0000256" key="2">
    <source>
        <dbReference type="ARBA" id="ARBA00006774"/>
    </source>
</evidence>
<evidence type="ECO:0000256" key="5">
    <source>
        <dbReference type="ARBA" id="ARBA00022605"/>
    </source>
</evidence>
<feature type="binding site" evidence="13">
    <location>
        <position position="177"/>
    </location>
    <ligand>
        <name>substrate</name>
    </ligand>
</feature>
<keyword evidence="6 13" id="KW-0808">Transferase</keyword>